<feature type="region of interest" description="Disordered" evidence="1">
    <location>
        <begin position="595"/>
        <end position="697"/>
    </location>
</feature>
<dbReference type="AlphaFoldDB" id="A0AAV7XFH1"/>
<feature type="compositionally biased region" description="Low complexity" evidence="1">
    <location>
        <begin position="457"/>
        <end position="534"/>
    </location>
</feature>
<name>A0AAV7XFH1_9NEOP</name>
<feature type="compositionally biased region" description="Basic and acidic residues" evidence="1">
    <location>
        <begin position="36"/>
        <end position="60"/>
    </location>
</feature>
<proteinExistence type="predicted"/>
<dbReference type="EMBL" id="JAPTSV010000010">
    <property type="protein sequence ID" value="KAJ1523229.1"/>
    <property type="molecule type" value="Genomic_DNA"/>
</dbReference>
<feature type="compositionally biased region" description="Basic residues" evidence="1">
    <location>
        <begin position="669"/>
        <end position="679"/>
    </location>
</feature>
<feature type="compositionally biased region" description="Low complexity" evidence="1">
    <location>
        <begin position="415"/>
        <end position="439"/>
    </location>
</feature>
<evidence type="ECO:0000313" key="2">
    <source>
        <dbReference type="EMBL" id="KAJ1523229.1"/>
    </source>
</evidence>
<feature type="region of interest" description="Disordered" evidence="1">
    <location>
        <begin position="410"/>
        <end position="439"/>
    </location>
</feature>
<feature type="compositionally biased region" description="Basic and acidic residues" evidence="1">
    <location>
        <begin position="69"/>
        <end position="89"/>
    </location>
</feature>
<protein>
    <submittedName>
        <fullName evidence="2">Uncharacterized protein</fullName>
    </submittedName>
</protein>
<feature type="compositionally biased region" description="Low complexity" evidence="1">
    <location>
        <begin position="1"/>
        <end position="22"/>
    </location>
</feature>
<dbReference type="Proteomes" id="UP001075354">
    <property type="component" value="Chromosome 10"/>
</dbReference>
<keyword evidence="3" id="KW-1185">Reference proteome</keyword>
<feature type="region of interest" description="Disordered" evidence="1">
    <location>
        <begin position="455"/>
        <end position="556"/>
    </location>
</feature>
<organism evidence="2 3">
    <name type="scientific">Megalurothrips usitatus</name>
    <name type="common">bean blossom thrips</name>
    <dbReference type="NCBI Taxonomy" id="439358"/>
    <lineage>
        <taxon>Eukaryota</taxon>
        <taxon>Metazoa</taxon>
        <taxon>Ecdysozoa</taxon>
        <taxon>Arthropoda</taxon>
        <taxon>Hexapoda</taxon>
        <taxon>Insecta</taxon>
        <taxon>Pterygota</taxon>
        <taxon>Neoptera</taxon>
        <taxon>Paraneoptera</taxon>
        <taxon>Thysanoptera</taxon>
        <taxon>Terebrantia</taxon>
        <taxon>Thripoidea</taxon>
        <taxon>Thripidae</taxon>
        <taxon>Megalurothrips</taxon>
    </lineage>
</organism>
<feature type="compositionally biased region" description="Low complexity" evidence="1">
    <location>
        <begin position="599"/>
        <end position="622"/>
    </location>
</feature>
<feature type="region of interest" description="Disordered" evidence="1">
    <location>
        <begin position="1"/>
        <end position="102"/>
    </location>
</feature>
<evidence type="ECO:0000256" key="1">
    <source>
        <dbReference type="SAM" id="MobiDB-lite"/>
    </source>
</evidence>
<accession>A0AAV7XFH1</accession>
<evidence type="ECO:0000313" key="3">
    <source>
        <dbReference type="Proteomes" id="UP001075354"/>
    </source>
</evidence>
<reference evidence="2" key="1">
    <citation type="submission" date="2022-12" db="EMBL/GenBank/DDBJ databases">
        <title>Chromosome-level genome assembly of the bean flower thrips Megalurothrips usitatus.</title>
        <authorList>
            <person name="Ma L."/>
            <person name="Liu Q."/>
            <person name="Li H."/>
            <person name="Cai W."/>
        </authorList>
    </citation>
    <scope>NUCLEOTIDE SEQUENCE</scope>
    <source>
        <strain evidence="2">Cailab_2022a</strain>
    </source>
</reference>
<comment type="caution">
    <text evidence="2">The sequence shown here is derived from an EMBL/GenBank/DDBJ whole genome shotgun (WGS) entry which is preliminary data.</text>
</comment>
<gene>
    <name evidence="2" type="ORF">ONE63_001112</name>
</gene>
<sequence>MPPGRGRAAPPQGTCRPGPHLQHGGGGGRSLLGPYNRRDGGHSGARGSDRRCSLPEHRPPLPDPAPGVRHRDLPAVHSRRPGDHGENRRPASGSSHGVHGEFEERDHRSALNSCGLQHGDRRDNYQEGHVRRHSHPCNRPSILGPFRRYHGDQLGDRENCPEHPNHDGRSGYGGHRTSLVSYPDVPSDLVNHHGNCMGHSHHREQCDGQRAPSGDCYRGNNHGNQALRDIGRSWALEAPRHLEGCYRRSAADQRGTPGCGTLEHQNGALLPTPDHQQATRHARRGAHRSKHVVEPRTVHVGRSGTNRPPDTTTMAVHSGILPTPLQPSSLPAPGRAAPALLPAPSLKPAPATTALSVVVTRSQTNTALLPTPSCVATPANTTPSLLPKRTDACLLLRPPHTHLQAAASLLPTPPNRNLAAPRAAQTGPSPLDTPLLPTPLHSAVHSAHALLPIRPKITPSTSSSTRLLPIPTQPSSALLPTPSQPSSALLPTPSQPSSSLLPTSSQHYSSLLPTPSQPSSSLLPTPTQPSALLPNPSRNDSPLLPTPVRPSLLPTPTALLRGATTGWTGSNAEGSDEWVNDSSTALVSCSARPGVGPWRRSCASSPTTSSTRRTSLTSTTTSGGTGGRCACRRRRRRRGPPDCSGCGPQRGRGSGTRPRPMSATIGRSSRGRGGPRRGRKDFSAEAGHDNGQTADRTPSLPFRIIIICAKPL</sequence>